<dbReference type="SUPFAM" id="SSF46689">
    <property type="entry name" value="Homeodomain-like"/>
    <property type="match status" value="1"/>
</dbReference>
<name>A0ABW1JBP5_9ACTN</name>
<dbReference type="PROSITE" id="PS50977">
    <property type="entry name" value="HTH_TETR_2"/>
    <property type="match status" value="1"/>
</dbReference>
<evidence type="ECO:0000259" key="3">
    <source>
        <dbReference type="PROSITE" id="PS50977"/>
    </source>
</evidence>
<dbReference type="PANTHER" id="PTHR43479:SF7">
    <property type="entry name" value="TETR-FAMILY TRANSCRIPTIONAL REGULATOR"/>
    <property type="match status" value="1"/>
</dbReference>
<comment type="caution">
    <text evidence="4">The sequence shown here is derived from an EMBL/GenBank/DDBJ whole genome shotgun (WGS) entry which is preliminary data.</text>
</comment>
<evidence type="ECO:0000313" key="4">
    <source>
        <dbReference type="EMBL" id="MFC6006686.1"/>
    </source>
</evidence>
<dbReference type="RefSeq" id="WP_345718163.1">
    <property type="nucleotide sequence ID" value="NZ_BAABFP010000008.1"/>
</dbReference>
<protein>
    <submittedName>
        <fullName evidence="4">TetR/AcrR family transcriptional regulator</fullName>
    </submittedName>
</protein>
<dbReference type="InterPro" id="IPR050624">
    <property type="entry name" value="HTH-type_Tx_Regulator"/>
</dbReference>
<reference evidence="5" key="1">
    <citation type="journal article" date="2019" name="Int. J. Syst. Evol. Microbiol.">
        <title>The Global Catalogue of Microorganisms (GCM) 10K type strain sequencing project: providing services to taxonomists for standard genome sequencing and annotation.</title>
        <authorList>
            <consortium name="The Broad Institute Genomics Platform"/>
            <consortium name="The Broad Institute Genome Sequencing Center for Infectious Disease"/>
            <person name="Wu L."/>
            <person name="Ma J."/>
        </authorList>
    </citation>
    <scope>NUCLEOTIDE SEQUENCE [LARGE SCALE GENOMIC DNA]</scope>
    <source>
        <strain evidence="5">KACC 14249</strain>
    </source>
</reference>
<sequence length="207" mass="22575">MTDRRQRKSRAALQQALITLVAAKPYDAITVEDITEYADVARATFYAHVKDKPALLLEVSQQLVAELTERAQAVAAPEPPVYTGGAVFTIFDQAARHRALYRLVISGEGGSVARTELVAAFERLTGAVLTRMVAAPAHEPRVPMDVITTAYVGAILLTLERWLGEHPDADSTDPGSRQVATDFLRSQVGGLEWSLGYQPGEARFERA</sequence>
<accession>A0ABW1JBP5</accession>
<feature type="DNA-binding region" description="H-T-H motif" evidence="2">
    <location>
        <begin position="30"/>
        <end position="49"/>
    </location>
</feature>
<dbReference type="InterPro" id="IPR001647">
    <property type="entry name" value="HTH_TetR"/>
</dbReference>
<dbReference type="InterPro" id="IPR009057">
    <property type="entry name" value="Homeodomain-like_sf"/>
</dbReference>
<feature type="domain" description="HTH tetR-type" evidence="3">
    <location>
        <begin position="7"/>
        <end position="67"/>
    </location>
</feature>
<dbReference type="Proteomes" id="UP001596189">
    <property type="component" value="Unassembled WGS sequence"/>
</dbReference>
<proteinExistence type="predicted"/>
<gene>
    <name evidence="4" type="ORF">ACFQDO_06030</name>
</gene>
<keyword evidence="5" id="KW-1185">Reference proteome</keyword>
<evidence type="ECO:0000256" key="2">
    <source>
        <dbReference type="PROSITE-ProRule" id="PRU00335"/>
    </source>
</evidence>
<dbReference type="Gene3D" id="1.10.357.10">
    <property type="entry name" value="Tetracycline Repressor, domain 2"/>
    <property type="match status" value="1"/>
</dbReference>
<organism evidence="4 5">
    <name type="scientific">Angustibacter luteus</name>
    <dbReference type="NCBI Taxonomy" id="658456"/>
    <lineage>
        <taxon>Bacteria</taxon>
        <taxon>Bacillati</taxon>
        <taxon>Actinomycetota</taxon>
        <taxon>Actinomycetes</taxon>
        <taxon>Kineosporiales</taxon>
        <taxon>Kineosporiaceae</taxon>
    </lineage>
</organism>
<dbReference type="Pfam" id="PF00440">
    <property type="entry name" value="TetR_N"/>
    <property type="match status" value="1"/>
</dbReference>
<evidence type="ECO:0000256" key="1">
    <source>
        <dbReference type="ARBA" id="ARBA00023125"/>
    </source>
</evidence>
<evidence type="ECO:0000313" key="5">
    <source>
        <dbReference type="Proteomes" id="UP001596189"/>
    </source>
</evidence>
<dbReference type="EMBL" id="JBHSRD010000003">
    <property type="protein sequence ID" value="MFC6006686.1"/>
    <property type="molecule type" value="Genomic_DNA"/>
</dbReference>
<keyword evidence="1 2" id="KW-0238">DNA-binding</keyword>
<dbReference type="PANTHER" id="PTHR43479">
    <property type="entry name" value="ACREF/ENVCD OPERON REPRESSOR-RELATED"/>
    <property type="match status" value="1"/>
</dbReference>